<dbReference type="PANTHER" id="PTHR47163:SF2">
    <property type="entry name" value="SI:DKEY-17M8.2"/>
    <property type="match status" value="1"/>
</dbReference>
<dbReference type="Proteomes" id="UP000192758">
    <property type="component" value="Unassembled WGS sequence"/>
</dbReference>
<reference evidence="2 3" key="1">
    <citation type="journal article" date="2017" name="Environ. Microbiol.">
        <title>Decay of the glycolytic pathway and adaptation to intranuclear parasitism within Enterocytozoonidae microsporidia.</title>
        <authorList>
            <person name="Wiredu Boakye D."/>
            <person name="Jaroenlak P."/>
            <person name="Prachumwat A."/>
            <person name="Williams T.A."/>
            <person name="Bateman K.S."/>
            <person name="Itsathitphaisarn O."/>
            <person name="Sritunyalucksana K."/>
            <person name="Paszkiewicz K.H."/>
            <person name="Moore K.A."/>
            <person name="Stentiford G.D."/>
            <person name="Williams B.A."/>
        </authorList>
    </citation>
    <scope>NUCLEOTIDE SEQUENCE [LARGE SCALE GENOMIC DNA]</scope>
    <source>
        <strain evidence="2 3">TH1</strain>
    </source>
</reference>
<dbReference type="PANTHER" id="PTHR47163">
    <property type="entry name" value="DDE_TNP_IS1595 DOMAIN-CONTAINING PROTEIN"/>
    <property type="match status" value="1"/>
</dbReference>
<name>A0A1W0E8C6_9MICR</name>
<sequence>MVFQLKLVDQGSLFWPKFCHREKICFFTPIMALSKKQTLRNFIDLKLNKCIVCNSNVRFKSSTSFETICTWKYCKNKTSVFLNSIFKNFKKGVEELINLFELLFSAVNLRAISRIMPYSYSKLKFFVSKTNQYVKSHNDRFLDTIGGEGIIVEIDDSKFGKRKYNRGHKVDGVWVLGMVEKTADRRIVLIPVKDRNSNTLEALIKRHVAPESIIFTDQW</sequence>
<organism evidence="2 3">
    <name type="scientific">Ecytonucleospora hepatopenaei</name>
    <dbReference type="NCBI Taxonomy" id="646526"/>
    <lineage>
        <taxon>Eukaryota</taxon>
        <taxon>Fungi</taxon>
        <taxon>Fungi incertae sedis</taxon>
        <taxon>Microsporidia</taxon>
        <taxon>Enterocytozoonidae</taxon>
        <taxon>Ecytonucleospora</taxon>
    </lineage>
</organism>
<dbReference type="InterPro" id="IPR053164">
    <property type="entry name" value="IS1016-like_transposase"/>
</dbReference>
<comment type="caution">
    <text evidence="2">The sequence shown here is derived from an EMBL/GenBank/DDBJ whole genome shotgun (WGS) entry which is preliminary data.</text>
</comment>
<dbReference type="InterPro" id="IPR024445">
    <property type="entry name" value="Tnp_ISXO2-like"/>
</dbReference>
<gene>
    <name evidence="2" type="ORF">EHP00_1925</name>
</gene>
<proteinExistence type="predicted"/>
<evidence type="ECO:0000313" key="2">
    <source>
        <dbReference type="EMBL" id="OQS55483.1"/>
    </source>
</evidence>
<keyword evidence="3" id="KW-1185">Reference proteome</keyword>
<dbReference type="EMBL" id="MNPJ01000008">
    <property type="protein sequence ID" value="OQS55483.1"/>
    <property type="molecule type" value="Genomic_DNA"/>
</dbReference>
<dbReference type="OrthoDB" id="8061556at2759"/>
<accession>A0A1W0E8C6</accession>
<feature type="domain" description="ISXO2-like transposase" evidence="1">
    <location>
        <begin position="152"/>
        <end position="219"/>
    </location>
</feature>
<dbReference type="Pfam" id="PF12762">
    <property type="entry name" value="DDE_Tnp_IS1595"/>
    <property type="match status" value="1"/>
</dbReference>
<evidence type="ECO:0000259" key="1">
    <source>
        <dbReference type="Pfam" id="PF12762"/>
    </source>
</evidence>
<protein>
    <recommendedName>
        <fullName evidence="1">ISXO2-like transposase domain-containing protein</fullName>
    </recommendedName>
</protein>
<evidence type="ECO:0000313" key="3">
    <source>
        <dbReference type="Proteomes" id="UP000192758"/>
    </source>
</evidence>
<dbReference type="VEuPathDB" id="MicrosporidiaDB:EHP00_1925"/>
<dbReference type="AlphaFoldDB" id="A0A1W0E8C6"/>